<evidence type="ECO:0000313" key="1">
    <source>
        <dbReference type="EMBL" id="GAG12852.1"/>
    </source>
</evidence>
<proteinExistence type="predicted"/>
<sequence>MLYFEDNGKHIYGTLISNHGYYEMQGIPLWVYTEGEAAPAGNFLAYGSRPKESVEFVDSMGSEPRVAYLPIIKLAEKLEILDL</sequence>
<gene>
    <name evidence="1" type="ORF">S01H1_35648</name>
</gene>
<dbReference type="AlphaFoldDB" id="X0VNX0"/>
<reference evidence="1" key="1">
    <citation type="journal article" date="2014" name="Front. Microbiol.">
        <title>High frequency of phylogenetically diverse reductive dehalogenase-homologous genes in deep subseafloor sedimentary metagenomes.</title>
        <authorList>
            <person name="Kawai M."/>
            <person name="Futagami T."/>
            <person name="Toyoda A."/>
            <person name="Takaki Y."/>
            <person name="Nishi S."/>
            <person name="Hori S."/>
            <person name="Arai W."/>
            <person name="Tsubouchi T."/>
            <person name="Morono Y."/>
            <person name="Uchiyama I."/>
            <person name="Ito T."/>
            <person name="Fujiyama A."/>
            <person name="Inagaki F."/>
            <person name="Takami H."/>
        </authorList>
    </citation>
    <scope>NUCLEOTIDE SEQUENCE</scope>
    <source>
        <strain evidence="1">Expedition CK06-06</strain>
    </source>
</reference>
<dbReference type="EMBL" id="BARS01022280">
    <property type="protein sequence ID" value="GAG12852.1"/>
    <property type="molecule type" value="Genomic_DNA"/>
</dbReference>
<accession>X0VNX0</accession>
<organism evidence="1">
    <name type="scientific">marine sediment metagenome</name>
    <dbReference type="NCBI Taxonomy" id="412755"/>
    <lineage>
        <taxon>unclassified sequences</taxon>
        <taxon>metagenomes</taxon>
        <taxon>ecological metagenomes</taxon>
    </lineage>
</organism>
<name>X0VNX0_9ZZZZ</name>
<comment type="caution">
    <text evidence="1">The sequence shown here is derived from an EMBL/GenBank/DDBJ whole genome shotgun (WGS) entry which is preliminary data.</text>
</comment>
<protein>
    <submittedName>
        <fullName evidence="1">Uncharacterized protein</fullName>
    </submittedName>
</protein>